<dbReference type="Proteomes" id="UP001054252">
    <property type="component" value="Unassembled WGS sequence"/>
</dbReference>
<evidence type="ECO:0000256" key="1">
    <source>
        <dbReference type="SAM" id="MobiDB-lite"/>
    </source>
</evidence>
<feature type="region of interest" description="Disordered" evidence="1">
    <location>
        <begin position="72"/>
        <end position="112"/>
    </location>
</feature>
<protein>
    <submittedName>
        <fullName evidence="2">Uncharacterized protein</fullName>
    </submittedName>
</protein>
<dbReference type="PANTHER" id="PTHR37697:SF2">
    <property type="entry name" value="AP2-LIKE ETHYLENE-RESPONSIVE TRANSCRIPTION FACTOR SNZ"/>
    <property type="match status" value="1"/>
</dbReference>
<sequence>MDNNITMADAPQPQQSVALLELVAALEHATLMAKQLPATADQTHLFQIYSSLQVAHHHLSFLSNAQFPTLSHQLPPAPENSLSSATGAANDRGGEPMQVGDENDAEAEENSKTSIDRVEERMRECFIKNKRAKRPLSPSSATVAEERRVGEDGHLRAVKGFDPHGDTLRALDLIYQFHG</sequence>
<name>A0AAV5JLT9_9ROSI</name>
<accession>A0AAV5JLT9</accession>
<keyword evidence="3" id="KW-1185">Reference proteome</keyword>
<evidence type="ECO:0000313" key="3">
    <source>
        <dbReference type="Proteomes" id="UP001054252"/>
    </source>
</evidence>
<dbReference type="PANTHER" id="PTHR37697">
    <property type="entry name" value="AP2-LIKE ETHYLENE-RESPONSIVE TRANSCRIPTION FACTOR SNZ"/>
    <property type="match status" value="1"/>
</dbReference>
<proteinExistence type="predicted"/>
<organism evidence="2 3">
    <name type="scientific">Rubroshorea leprosula</name>
    <dbReference type="NCBI Taxonomy" id="152421"/>
    <lineage>
        <taxon>Eukaryota</taxon>
        <taxon>Viridiplantae</taxon>
        <taxon>Streptophyta</taxon>
        <taxon>Embryophyta</taxon>
        <taxon>Tracheophyta</taxon>
        <taxon>Spermatophyta</taxon>
        <taxon>Magnoliopsida</taxon>
        <taxon>eudicotyledons</taxon>
        <taxon>Gunneridae</taxon>
        <taxon>Pentapetalae</taxon>
        <taxon>rosids</taxon>
        <taxon>malvids</taxon>
        <taxon>Malvales</taxon>
        <taxon>Dipterocarpaceae</taxon>
        <taxon>Rubroshorea</taxon>
    </lineage>
</organism>
<dbReference type="AlphaFoldDB" id="A0AAV5JLT9"/>
<gene>
    <name evidence="2" type="ORF">SLEP1_g24115</name>
</gene>
<dbReference type="EMBL" id="BPVZ01000037">
    <property type="protein sequence ID" value="GKV13040.1"/>
    <property type="molecule type" value="Genomic_DNA"/>
</dbReference>
<evidence type="ECO:0000313" key="2">
    <source>
        <dbReference type="EMBL" id="GKV13040.1"/>
    </source>
</evidence>
<reference evidence="2 3" key="1">
    <citation type="journal article" date="2021" name="Commun. Biol.">
        <title>The genome of Shorea leprosula (Dipterocarpaceae) highlights the ecological relevance of drought in aseasonal tropical rainforests.</title>
        <authorList>
            <person name="Ng K.K.S."/>
            <person name="Kobayashi M.J."/>
            <person name="Fawcett J.A."/>
            <person name="Hatakeyama M."/>
            <person name="Paape T."/>
            <person name="Ng C.H."/>
            <person name="Ang C.C."/>
            <person name="Tnah L.H."/>
            <person name="Lee C.T."/>
            <person name="Nishiyama T."/>
            <person name="Sese J."/>
            <person name="O'Brien M.J."/>
            <person name="Copetti D."/>
            <person name="Mohd Noor M.I."/>
            <person name="Ong R.C."/>
            <person name="Putra M."/>
            <person name="Sireger I.Z."/>
            <person name="Indrioko S."/>
            <person name="Kosugi Y."/>
            <person name="Izuno A."/>
            <person name="Isagi Y."/>
            <person name="Lee S.L."/>
            <person name="Shimizu K.K."/>
        </authorList>
    </citation>
    <scope>NUCLEOTIDE SEQUENCE [LARGE SCALE GENOMIC DNA]</scope>
    <source>
        <strain evidence="2">214</strain>
    </source>
</reference>
<comment type="caution">
    <text evidence="2">The sequence shown here is derived from an EMBL/GenBank/DDBJ whole genome shotgun (WGS) entry which is preliminary data.</text>
</comment>